<accession>A0A095SDF1</accession>
<feature type="transmembrane region" description="Helical" evidence="1">
    <location>
        <begin position="36"/>
        <end position="55"/>
    </location>
</feature>
<keyword evidence="1" id="KW-0472">Membrane</keyword>
<dbReference type="OrthoDB" id="7065543at2"/>
<keyword evidence="1" id="KW-1133">Transmembrane helix</keyword>
<reference evidence="2 3" key="1">
    <citation type="submission" date="2012-09" db="EMBL/GenBank/DDBJ databases">
        <title>Genome Sequence of alkane-degrading Bacterium Alcanivorax sp. 19-m-6.</title>
        <authorList>
            <person name="Lai Q."/>
            <person name="Shao Z."/>
        </authorList>
    </citation>
    <scope>NUCLEOTIDE SEQUENCE [LARGE SCALE GENOMIC DNA]</scope>
    <source>
        <strain evidence="2 3">19-m-6</strain>
    </source>
</reference>
<sequence>MMNNPIQSKPASEDDEFYLTWGRETIKKNIELVQSVLIQMITLNTALLGANIIFLKPGAISSYWQSASLAGFFLALAVAFVGILPHESLVSTISPEQIKSHKVAALKKKRRFMWFSAILTLSGLLILAIGVINA</sequence>
<gene>
    <name evidence="2" type="ORF">Y5S_03586</name>
</gene>
<dbReference type="RefSeq" id="WP_035235054.1">
    <property type="nucleotide sequence ID" value="NZ_ARXV01000022.1"/>
</dbReference>
<dbReference type="Proteomes" id="UP000029444">
    <property type="component" value="Unassembled WGS sequence"/>
</dbReference>
<keyword evidence="3" id="KW-1185">Reference proteome</keyword>
<proteinExistence type="predicted"/>
<evidence type="ECO:0000256" key="1">
    <source>
        <dbReference type="SAM" id="Phobius"/>
    </source>
</evidence>
<dbReference type="AlphaFoldDB" id="A0A095SDF1"/>
<comment type="caution">
    <text evidence="2">The sequence shown here is derived from an EMBL/GenBank/DDBJ whole genome shotgun (WGS) entry which is preliminary data.</text>
</comment>
<evidence type="ECO:0000313" key="2">
    <source>
        <dbReference type="EMBL" id="KGD62631.1"/>
    </source>
</evidence>
<keyword evidence="1" id="KW-0812">Transmembrane</keyword>
<feature type="transmembrane region" description="Helical" evidence="1">
    <location>
        <begin position="67"/>
        <end position="91"/>
    </location>
</feature>
<name>A0A095SDF1_9GAMM</name>
<feature type="transmembrane region" description="Helical" evidence="1">
    <location>
        <begin position="112"/>
        <end position="132"/>
    </location>
</feature>
<dbReference type="EMBL" id="ARXV01000022">
    <property type="protein sequence ID" value="KGD62631.1"/>
    <property type="molecule type" value="Genomic_DNA"/>
</dbReference>
<organism evidence="2 3">
    <name type="scientific">Alcanivorax nanhaiticus</name>
    <dbReference type="NCBI Taxonomy" id="1177154"/>
    <lineage>
        <taxon>Bacteria</taxon>
        <taxon>Pseudomonadati</taxon>
        <taxon>Pseudomonadota</taxon>
        <taxon>Gammaproteobacteria</taxon>
        <taxon>Oceanospirillales</taxon>
        <taxon>Alcanivoracaceae</taxon>
        <taxon>Alcanivorax</taxon>
    </lineage>
</organism>
<evidence type="ECO:0000313" key="3">
    <source>
        <dbReference type="Proteomes" id="UP000029444"/>
    </source>
</evidence>
<protein>
    <submittedName>
        <fullName evidence="2">Uncharacterized protein</fullName>
    </submittedName>
</protein>